<evidence type="ECO:0000313" key="7">
    <source>
        <dbReference type="Proteomes" id="UP000185628"/>
    </source>
</evidence>
<dbReference type="InterPro" id="IPR024185">
    <property type="entry name" value="FTHF_cligase-like_sf"/>
</dbReference>
<dbReference type="EC" id="6.3.3.2" evidence="5"/>
<dbReference type="InterPro" id="IPR002698">
    <property type="entry name" value="FTHF_cligase"/>
</dbReference>
<keyword evidence="6" id="KW-0436">Ligase</keyword>
<dbReference type="GO" id="GO:0005524">
    <property type="term" value="F:ATP binding"/>
    <property type="evidence" value="ECO:0007669"/>
    <property type="project" value="UniProtKB-KW"/>
</dbReference>
<dbReference type="Proteomes" id="UP000185628">
    <property type="component" value="Unassembled WGS sequence"/>
</dbReference>
<keyword evidence="7" id="KW-1185">Reference proteome</keyword>
<keyword evidence="5" id="KW-0479">Metal-binding</keyword>
<dbReference type="EMBL" id="MQVR01000008">
    <property type="protein sequence ID" value="OKL54762.1"/>
    <property type="molecule type" value="Genomic_DNA"/>
</dbReference>
<dbReference type="PANTHER" id="PTHR23407">
    <property type="entry name" value="ATPASE INHIBITOR/5-FORMYLTETRAHYDROFOLATE CYCLO-LIGASE"/>
    <property type="match status" value="1"/>
</dbReference>
<keyword evidence="5" id="KW-0460">Magnesium</keyword>
<feature type="binding site" evidence="4">
    <location>
        <begin position="147"/>
        <end position="155"/>
    </location>
    <ligand>
        <name>ATP</name>
        <dbReference type="ChEBI" id="CHEBI:30616"/>
    </ligand>
</feature>
<dbReference type="SUPFAM" id="SSF100950">
    <property type="entry name" value="NagB/RpiA/CoA transferase-like"/>
    <property type="match status" value="1"/>
</dbReference>
<sequence length="223" mass="24131">MTGPSVLPDVAGLELDEAKRLCRTSLRAARASRSPRDEQAEAHMFAQHGLEAVADARTVAAYVSEPGEPDTSQLLGALSGHGVRILLPVLGPGLARAWAYYRGEDDLQRRAPGRPPEPSGPILPADAIRDAEVIITPGLAIDGLGTRLGQGGGWYDRMLALVDEDVPTFTCVFDEELIRGELLPREEFDIPIKAVITPSEWFLLEGSPMNRVAKELAQPAYSR</sequence>
<dbReference type="GO" id="GO:0046872">
    <property type="term" value="F:metal ion binding"/>
    <property type="evidence" value="ECO:0007669"/>
    <property type="project" value="UniProtKB-KW"/>
</dbReference>
<dbReference type="InterPro" id="IPR037171">
    <property type="entry name" value="NagB/RpiA_transferase-like"/>
</dbReference>
<protein>
    <recommendedName>
        <fullName evidence="5">5-formyltetrahydrofolate cyclo-ligase</fullName>
        <ecNumber evidence="5">6.3.3.2</ecNumber>
    </recommendedName>
</protein>
<evidence type="ECO:0000256" key="2">
    <source>
        <dbReference type="ARBA" id="ARBA00022741"/>
    </source>
</evidence>
<dbReference type="Gene3D" id="3.40.50.10420">
    <property type="entry name" value="NagB/RpiA/CoA transferase-like"/>
    <property type="match status" value="1"/>
</dbReference>
<comment type="similarity">
    <text evidence="1 5">Belongs to the 5-formyltetrahydrofolate cyclo-ligase family.</text>
</comment>
<evidence type="ECO:0000256" key="1">
    <source>
        <dbReference type="ARBA" id="ARBA00010638"/>
    </source>
</evidence>
<keyword evidence="2 4" id="KW-0547">Nucleotide-binding</keyword>
<dbReference type="OrthoDB" id="3242798at2"/>
<dbReference type="Pfam" id="PF01812">
    <property type="entry name" value="5-FTHF_cyc-lig"/>
    <property type="match status" value="1"/>
</dbReference>
<dbReference type="AlphaFoldDB" id="A0A1Q5Q4Y4"/>
<dbReference type="PANTHER" id="PTHR23407:SF1">
    <property type="entry name" value="5-FORMYLTETRAHYDROFOLATE CYCLO-LIGASE"/>
    <property type="match status" value="1"/>
</dbReference>
<dbReference type="GO" id="GO:0009396">
    <property type="term" value="P:folic acid-containing compound biosynthetic process"/>
    <property type="evidence" value="ECO:0007669"/>
    <property type="project" value="TreeGrafter"/>
</dbReference>
<evidence type="ECO:0000313" key="6">
    <source>
        <dbReference type="EMBL" id="OKL54762.1"/>
    </source>
</evidence>
<evidence type="ECO:0000256" key="5">
    <source>
        <dbReference type="RuleBase" id="RU361279"/>
    </source>
</evidence>
<dbReference type="GO" id="GO:0035999">
    <property type="term" value="P:tetrahydrofolate interconversion"/>
    <property type="evidence" value="ECO:0007669"/>
    <property type="project" value="TreeGrafter"/>
</dbReference>
<dbReference type="PIRSF" id="PIRSF006806">
    <property type="entry name" value="FTHF_cligase"/>
    <property type="match status" value="1"/>
</dbReference>
<organism evidence="6 7">
    <name type="scientific">Bowdeniella nasicola</name>
    <dbReference type="NCBI Taxonomy" id="208480"/>
    <lineage>
        <taxon>Bacteria</taxon>
        <taxon>Bacillati</taxon>
        <taxon>Actinomycetota</taxon>
        <taxon>Actinomycetes</taxon>
        <taxon>Actinomycetales</taxon>
        <taxon>Actinomycetaceae</taxon>
        <taxon>Bowdeniella</taxon>
    </lineage>
</organism>
<feature type="binding site" evidence="4">
    <location>
        <begin position="19"/>
        <end position="23"/>
    </location>
    <ligand>
        <name>ATP</name>
        <dbReference type="ChEBI" id="CHEBI:30616"/>
    </ligand>
</feature>
<feature type="binding site" evidence="4">
    <location>
        <position position="63"/>
    </location>
    <ligand>
        <name>substrate</name>
    </ligand>
</feature>
<reference evidence="7" key="1">
    <citation type="submission" date="2016-12" db="EMBL/GenBank/DDBJ databases">
        <authorList>
            <person name="Meng X."/>
        </authorList>
    </citation>
    <scope>NUCLEOTIDE SEQUENCE [LARGE SCALE GENOMIC DNA]</scope>
    <source>
        <strain evidence="7">DSM 19116</strain>
    </source>
</reference>
<accession>A0A1Q5Q4Y4</accession>
<evidence type="ECO:0000256" key="4">
    <source>
        <dbReference type="PIRSR" id="PIRSR006806-1"/>
    </source>
</evidence>
<dbReference type="NCBIfam" id="TIGR02727">
    <property type="entry name" value="MTHFS_bact"/>
    <property type="match status" value="1"/>
</dbReference>
<comment type="caution">
    <text evidence="6">The sequence shown here is derived from an EMBL/GenBank/DDBJ whole genome shotgun (WGS) entry which is preliminary data.</text>
</comment>
<dbReference type="GO" id="GO:0030272">
    <property type="term" value="F:5-formyltetrahydrofolate cyclo-ligase activity"/>
    <property type="evidence" value="ECO:0007669"/>
    <property type="project" value="UniProtKB-EC"/>
</dbReference>
<comment type="cofactor">
    <cofactor evidence="5">
        <name>Mg(2+)</name>
        <dbReference type="ChEBI" id="CHEBI:18420"/>
    </cofactor>
</comment>
<gene>
    <name evidence="6" type="ORF">BSZ39_02445</name>
</gene>
<evidence type="ECO:0000256" key="3">
    <source>
        <dbReference type="ARBA" id="ARBA00022840"/>
    </source>
</evidence>
<dbReference type="STRING" id="208480.SAMN02910418_02338"/>
<keyword evidence="3 4" id="KW-0067">ATP-binding</keyword>
<feature type="binding site" evidence="4">
    <location>
        <position position="68"/>
    </location>
    <ligand>
        <name>substrate</name>
    </ligand>
</feature>
<dbReference type="RefSeq" id="WP_073715808.1">
    <property type="nucleotide sequence ID" value="NZ_MQVR01000008.1"/>
</dbReference>
<proteinExistence type="inferred from homology"/>
<name>A0A1Q5Q4Y4_9ACTO</name>
<comment type="catalytic activity">
    <reaction evidence="5">
        <text>(6S)-5-formyl-5,6,7,8-tetrahydrofolate + ATP = (6R)-5,10-methenyltetrahydrofolate + ADP + phosphate</text>
        <dbReference type="Rhea" id="RHEA:10488"/>
        <dbReference type="ChEBI" id="CHEBI:30616"/>
        <dbReference type="ChEBI" id="CHEBI:43474"/>
        <dbReference type="ChEBI" id="CHEBI:57455"/>
        <dbReference type="ChEBI" id="CHEBI:57457"/>
        <dbReference type="ChEBI" id="CHEBI:456216"/>
        <dbReference type="EC" id="6.3.3.2"/>
    </reaction>
</comment>